<dbReference type="EMBL" id="MIJZ01000001">
    <property type="protein sequence ID" value="OEG14021.1"/>
    <property type="molecule type" value="Genomic_DNA"/>
</dbReference>
<organism evidence="5 6">
    <name type="scientific">Enterococcus ureasiticus</name>
    <dbReference type="NCBI Taxonomy" id="903984"/>
    <lineage>
        <taxon>Bacteria</taxon>
        <taxon>Bacillati</taxon>
        <taxon>Bacillota</taxon>
        <taxon>Bacilli</taxon>
        <taxon>Lactobacillales</taxon>
        <taxon>Enterococcaceae</taxon>
        <taxon>Enterococcus</taxon>
    </lineage>
</organism>
<dbReference type="PRINTS" id="PR00032">
    <property type="entry name" value="HTHARAC"/>
</dbReference>
<dbReference type="RefSeq" id="WP_069645071.1">
    <property type="nucleotide sequence ID" value="NZ_MIJZ01000001.1"/>
</dbReference>
<evidence type="ECO:0000313" key="6">
    <source>
        <dbReference type="Proteomes" id="UP000094068"/>
    </source>
</evidence>
<dbReference type="STRING" id="903984.BCR21_03245"/>
<dbReference type="InterPro" id="IPR018060">
    <property type="entry name" value="HTH_AraC"/>
</dbReference>
<keyword evidence="6" id="KW-1185">Reference proteome</keyword>
<evidence type="ECO:0000256" key="1">
    <source>
        <dbReference type="ARBA" id="ARBA00023015"/>
    </source>
</evidence>
<evidence type="ECO:0000256" key="2">
    <source>
        <dbReference type="ARBA" id="ARBA00023125"/>
    </source>
</evidence>
<feature type="domain" description="HTH araC/xylS-type" evidence="4">
    <location>
        <begin position="8"/>
        <end position="106"/>
    </location>
</feature>
<evidence type="ECO:0000256" key="3">
    <source>
        <dbReference type="ARBA" id="ARBA00023163"/>
    </source>
</evidence>
<dbReference type="InterPro" id="IPR029442">
    <property type="entry name" value="GyrI-like"/>
</dbReference>
<dbReference type="SMART" id="SM00342">
    <property type="entry name" value="HTH_ARAC"/>
    <property type="match status" value="1"/>
</dbReference>
<proteinExistence type="predicted"/>
<dbReference type="InterPro" id="IPR050959">
    <property type="entry name" value="MarA-like"/>
</dbReference>
<dbReference type="PANTHER" id="PTHR47504:SF5">
    <property type="entry name" value="RIGHT ORIGIN-BINDING PROTEIN"/>
    <property type="match status" value="1"/>
</dbReference>
<keyword evidence="1" id="KW-0805">Transcription regulation</keyword>
<dbReference type="PROSITE" id="PS01124">
    <property type="entry name" value="HTH_ARAC_FAMILY_2"/>
    <property type="match status" value="1"/>
</dbReference>
<dbReference type="Gene3D" id="3.20.80.10">
    <property type="entry name" value="Regulatory factor, effector binding domain"/>
    <property type="match status" value="1"/>
</dbReference>
<dbReference type="InterPro" id="IPR020449">
    <property type="entry name" value="Tscrpt_reg_AraC-type_HTH"/>
</dbReference>
<dbReference type="Gene3D" id="1.10.10.60">
    <property type="entry name" value="Homeodomain-like"/>
    <property type="match status" value="2"/>
</dbReference>
<dbReference type="InterPro" id="IPR018062">
    <property type="entry name" value="HTH_AraC-typ_CS"/>
</dbReference>
<dbReference type="Pfam" id="PF06445">
    <property type="entry name" value="GyrI-like"/>
    <property type="match status" value="1"/>
</dbReference>
<evidence type="ECO:0000259" key="4">
    <source>
        <dbReference type="PROSITE" id="PS01124"/>
    </source>
</evidence>
<evidence type="ECO:0000313" key="5">
    <source>
        <dbReference type="EMBL" id="OEG14021.1"/>
    </source>
</evidence>
<dbReference type="Pfam" id="PF12833">
    <property type="entry name" value="HTH_18"/>
    <property type="match status" value="1"/>
</dbReference>
<dbReference type="OrthoDB" id="9801123at2"/>
<name>A0A1E5GMZ0_9ENTE</name>
<dbReference type="SUPFAM" id="SSF46689">
    <property type="entry name" value="Homeodomain-like"/>
    <property type="match status" value="2"/>
</dbReference>
<gene>
    <name evidence="5" type="ORF">BCR21_03245</name>
</gene>
<keyword evidence="3" id="KW-0804">Transcription</keyword>
<dbReference type="GO" id="GO:0043565">
    <property type="term" value="F:sequence-specific DNA binding"/>
    <property type="evidence" value="ECO:0007669"/>
    <property type="project" value="InterPro"/>
</dbReference>
<dbReference type="InterPro" id="IPR011256">
    <property type="entry name" value="Reg_factor_effector_dom_sf"/>
</dbReference>
<comment type="caution">
    <text evidence="5">The sequence shown here is derived from an EMBL/GenBank/DDBJ whole genome shotgun (WGS) entry which is preliminary data.</text>
</comment>
<keyword evidence="2" id="KW-0238">DNA-binding</keyword>
<accession>A0A1E5GMZ0</accession>
<dbReference type="PROSITE" id="PS00041">
    <property type="entry name" value="HTH_ARAC_FAMILY_1"/>
    <property type="match status" value="1"/>
</dbReference>
<reference evidence="6" key="1">
    <citation type="submission" date="2016-09" db="EMBL/GenBank/DDBJ databases">
        <authorList>
            <person name="Gulvik C.A."/>
        </authorList>
    </citation>
    <scope>NUCLEOTIDE SEQUENCE [LARGE SCALE GENOMIC DNA]</scope>
    <source>
        <strain evidence="6">DSM 23328</strain>
    </source>
</reference>
<dbReference type="SMART" id="SM00871">
    <property type="entry name" value="AraC_E_bind"/>
    <property type="match status" value="1"/>
</dbReference>
<dbReference type="SUPFAM" id="SSF55136">
    <property type="entry name" value="Probable bacterial effector-binding domain"/>
    <property type="match status" value="1"/>
</dbReference>
<dbReference type="GO" id="GO:0003700">
    <property type="term" value="F:DNA-binding transcription factor activity"/>
    <property type="evidence" value="ECO:0007669"/>
    <property type="project" value="InterPro"/>
</dbReference>
<dbReference type="AlphaFoldDB" id="A0A1E5GMZ0"/>
<dbReference type="PANTHER" id="PTHR47504">
    <property type="entry name" value="RIGHT ORIGIN-BINDING PROTEIN"/>
    <property type="match status" value="1"/>
</dbReference>
<dbReference type="InterPro" id="IPR009057">
    <property type="entry name" value="Homeodomain-like_sf"/>
</dbReference>
<protein>
    <recommendedName>
        <fullName evidence="4">HTH araC/xylS-type domain-containing protein</fullName>
    </recommendedName>
</protein>
<dbReference type="Proteomes" id="UP000094068">
    <property type="component" value="Unassembled WGS sequence"/>
</dbReference>
<dbReference type="InterPro" id="IPR010499">
    <property type="entry name" value="AraC_E-bd"/>
</dbReference>
<sequence length="285" mass="32947">MKNLKAIDQAIEFIENNLYESITVADVAEAVSFSYYHFHRFFHLVMNETIGNYIRSRRLTQAAFDLNHSQKKILDISLSLGFETPESFTRAFKKRYSMTPSAYRRQGVDILIGNRPPVTLKSLDITSGLSPEVVYISPIKITGKRFSSGNMEDGYTSAWHSFKEEFLQDSSIKKRYGVFELSRLCEQATFNLDNSSSLFIGVECLDSPSLLESYQTKQIKGGKYAKFTHKGLVIDILLSYQYIWGVWLVESQYELDERNDFELYTDHFKGENNNESEIYIYIPIK</sequence>